<reference evidence="1 2" key="1">
    <citation type="submission" date="2018-05" db="EMBL/GenBank/DDBJ databases">
        <title>Genomic Encyclopedia of Type Strains, Phase IV (KMG-V): Genome sequencing to study the core and pangenomes of soil and plant-associated prokaryotes.</title>
        <authorList>
            <person name="Whitman W."/>
        </authorList>
    </citation>
    <scope>NUCLEOTIDE SEQUENCE [LARGE SCALE GENOMIC DNA]</scope>
    <source>
        <strain evidence="1 2">PNA 200-10</strain>
    </source>
</reference>
<organism evidence="1 2">
    <name type="scientific">Pantoea allii</name>
    <dbReference type="NCBI Taxonomy" id="574096"/>
    <lineage>
        <taxon>Bacteria</taxon>
        <taxon>Pseudomonadati</taxon>
        <taxon>Pseudomonadota</taxon>
        <taxon>Gammaproteobacteria</taxon>
        <taxon>Enterobacterales</taxon>
        <taxon>Erwiniaceae</taxon>
        <taxon>Pantoea</taxon>
    </lineage>
</organism>
<dbReference type="OrthoDB" id="6506252at2"/>
<dbReference type="Proteomes" id="UP000245981">
    <property type="component" value="Unassembled WGS sequence"/>
</dbReference>
<gene>
    <name evidence="1" type="ORF">C7431_11120</name>
</gene>
<dbReference type="RefSeq" id="WP_109718089.1">
    <property type="nucleotide sequence ID" value="NZ_QGHF01000011.1"/>
</dbReference>
<dbReference type="Pfam" id="PF06440">
    <property type="entry name" value="DNA_pol3_theta"/>
    <property type="match status" value="1"/>
</dbReference>
<accession>A0A2V2BBY3</accession>
<dbReference type="EMBL" id="QGHF01000011">
    <property type="protein sequence ID" value="PWK94285.1"/>
    <property type="molecule type" value="Genomic_DNA"/>
</dbReference>
<comment type="caution">
    <text evidence="1">The sequence shown here is derived from an EMBL/GenBank/DDBJ whole genome shotgun (WGS) entry which is preliminary data.</text>
</comment>
<dbReference type="SUPFAM" id="SSF46575">
    <property type="entry name" value="DNA polymerase III theta subunit-like"/>
    <property type="match status" value="1"/>
</dbReference>
<dbReference type="GO" id="GO:0003887">
    <property type="term" value="F:DNA-directed DNA polymerase activity"/>
    <property type="evidence" value="ECO:0007669"/>
    <property type="project" value="InterPro"/>
</dbReference>
<proteinExistence type="predicted"/>
<dbReference type="GO" id="GO:0006260">
    <property type="term" value="P:DNA replication"/>
    <property type="evidence" value="ECO:0007669"/>
    <property type="project" value="InterPro"/>
</dbReference>
<dbReference type="GO" id="GO:0003677">
    <property type="term" value="F:DNA binding"/>
    <property type="evidence" value="ECO:0007669"/>
    <property type="project" value="InterPro"/>
</dbReference>
<evidence type="ECO:0000313" key="1">
    <source>
        <dbReference type="EMBL" id="PWK94285.1"/>
    </source>
</evidence>
<sequence length="80" mass="9319">MSHNLAARERAERDKVNVDLAASGVAYRKRLNLSVIPAHVEHQQPEELRDYFRERLAYYRNLSLKLPGGNDPVYQKEPKE</sequence>
<evidence type="ECO:0000313" key="2">
    <source>
        <dbReference type="Proteomes" id="UP000245981"/>
    </source>
</evidence>
<name>A0A2V2BBY3_9GAMM</name>
<dbReference type="Gene3D" id="1.20.58.250">
    <property type="entry name" value="DNA polymerase III-theta"/>
    <property type="match status" value="1"/>
</dbReference>
<dbReference type="AlphaFoldDB" id="A0A2V2BBY3"/>
<dbReference type="InterPro" id="IPR036745">
    <property type="entry name" value="PolIII_theta_sf"/>
</dbReference>
<dbReference type="InterPro" id="IPR009052">
    <property type="entry name" value="DNA_pol_III_theta_bac"/>
</dbReference>
<protein>
    <submittedName>
        <fullName evidence="1">DNA polymerase-3 subunit theta</fullName>
    </submittedName>
</protein>